<evidence type="ECO:0000256" key="3">
    <source>
        <dbReference type="PROSITE-ProRule" id="PRU00284"/>
    </source>
</evidence>
<dbReference type="Pfam" id="PF13682">
    <property type="entry name" value="CZB"/>
    <property type="match status" value="1"/>
</dbReference>
<evidence type="ECO:0000313" key="6">
    <source>
        <dbReference type="EMBL" id="TKI68693.1"/>
    </source>
</evidence>
<dbReference type="InterPro" id="IPR004089">
    <property type="entry name" value="MCPsignal_dom"/>
</dbReference>
<name>A0A4V5TLQ5_9BACT</name>
<dbReference type="Proteomes" id="UP000309561">
    <property type="component" value="Unassembled WGS sequence"/>
</dbReference>
<dbReference type="PROSITE" id="PS50111">
    <property type="entry name" value="CHEMOTAXIS_TRANSDUC_2"/>
    <property type="match status" value="1"/>
</dbReference>
<evidence type="ECO:0000259" key="5">
    <source>
        <dbReference type="PROSITE" id="PS50111"/>
    </source>
</evidence>
<reference evidence="6 7" key="1">
    <citation type="submission" date="2019-04" db="EMBL/GenBank/DDBJ databases">
        <title>Sulfurimonas crateris sp. nov. a facultative anaerobic sulfur-oxidizing chemolithautotrophic bacterium isolated from a terrestrial mud vulcano.</title>
        <authorList>
            <person name="Ratnikova N.M."/>
            <person name="Slobodkin A.I."/>
            <person name="Merkel A.Y."/>
            <person name="Novikov A."/>
            <person name="Bonch-Osmolovskaya E.A."/>
            <person name="Slobodkina G.B."/>
        </authorList>
    </citation>
    <scope>NUCLEOTIDE SEQUENCE [LARGE SCALE GENOMIC DNA]</scope>
    <source>
        <strain evidence="6 7">SN118</strain>
    </source>
</reference>
<accession>A0A4V5TLQ5</accession>
<sequence>MFFGNNKVQFLKIEAELRDEIKSLNDDNYRLNDENQQLKQEVSKLKNNAVMFDLIHHLTENLTGACQVDLSLLQKDLAENVNHLEEIEKLNKNNLQSTVEVNNEIGKILQIQQTLVTNITENYGSVSQLNDGVGAIEQIIDLIGDISDQTNLLALNAAIEAARAGEHGRGFAVVADEVRKLAERTQKATAEVAISVQSLKQNAVEIHERSSTMESISSVSTEKLEQFRMALIDLGHRTQVIGDDSTNVLYSVFMVLVKLDHLLFKANGYKSVFSLKVENEFVNHHNCRLGKWAEDGKGAEIFGNTPSFKKLESPHKAVHDNILLAVNCVTAGTCGQESKNVMTYFKDAEHASREVIDILNAMLNEEQAKRTSK</sequence>
<dbReference type="GO" id="GO:0004888">
    <property type="term" value="F:transmembrane signaling receptor activity"/>
    <property type="evidence" value="ECO:0007669"/>
    <property type="project" value="InterPro"/>
</dbReference>
<gene>
    <name evidence="6" type="ORF">FCU45_09780</name>
</gene>
<dbReference type="Gene3D" id="1.10.287.950">
    <property type="entry name" value="Methyl-accepting chemotaxis protein"/>
    <property type="match status" value="1"/>
</dbReference>
<dbReference type="InterPro" id="IPR025991">
    <property type="entry name" value="Chemoreceptor_zinc-bind_dom"/>
</dbReference>
<keyword evidence="1 3" id="KW-0807">Transducer</keyword>
<protein>
    <submittedName>
        <fullName evidence="6">Chemotaxis protein</fullName>
    </submittedName>
</protein>
<dbReference type="GO" id="GO:0007165">
    <property type="term" value="P:signal transduction"/>
    <property type="evidence" value="ECO:0007669"/>
    <property type="project" value="UniProtKB-KW"/>
</dbReference>
<evidence type="ECO:0000256" key="2">
    <source>
        <dbReference type="ARBA" id="ARBA00029447"/>
    </source>
</evidence>
<dbReference type="InterPro" id="IPR004090">
    <property type="entry name" value="Chemotax_Me-accpt_rcpt"/>
</dbReference>
<dbReference type="GO" id="GO:0006935">
    <property type="term" value="P:chemotaxis"/>
    <property type="evidence" value="ECO:0007669"/>
    <property type="project" value="InterPro"/>
</dbReference>
<feature type="coiled-coil region" evidence="4">
    <location>
        <begin position="14"/>
        <end position="48"/>
    </location>
</feature>
<keyword evidence="7" id="KW-1185">Reference proteome</keyword>
<dbReference type="AlphaFoldDB" id="A0A4V5TLQ5"/>
<evidence type="ECO:0000256" key="1">
    <source>
        <dbReference type="ARBA" id="ARBA00023224"/>
    </source>
</evidence>
<keyword evidence="4" id="KW-0175">Coiled coil</keyword>
<organism evidence="6 7">
    <name type="scientific">Sulfurimonas crateris</name>
    <dbReference type="NCBI Taxonomy" id="2574727"/>
    <lineage>
        <taxon>Bacteria</taxon>
        <taxon>Pseudomonadati</taxon>
        <taxon>Campylobacterota</taxon>
        <taxon>Epsilonproteobacteria</taxon>
        <taxon>Campylobacterales</taxon>
        <taxon>Sulfurimonadaceae</taxon>
        <taxon>Sulfurimonas</taxon>
    </lineage>
</organism>
<dbReference type="EMBL" id="SZPX01000007">
    <property type="protein sequence ID" value="TKI68693.1"/>
    <property type="molecule type" value="Genomic_DNA"/>
</dbReference>
<dbReference type="SUPFAM" id="SSF58104">
    <property type="entry name" value="Methyl-accepting chemotaxis protein (MCP) signaling domain"/>
    <property type="match status" value="1"/>
</dbReference>
<dbReference type="Gene3D" id="1.20.120.30">
    <property type="entry name" value="Aspartate receptor, ligand-binding domain"/>
    <property type="match status" value="1"/>
</dbReference>
<dbReference type="Pfam" id="PF00015">
    <property type="entry name" value="MCPsignal"/>
    <property type="match status" value="1"/>
</dbReference>
<dbReference type="GO" id="GO:0016020">
    <property type="term" value="C:membrane"/>
    <property type="evidence" value="ECO:0007669"/>
    <property type="project" value="InterPro"/>
</dbReference>
<dbReference type="RefSeq" id="WP_137014760.1">
    <property type="nucleotide sequence ID" value="NZ_SZPX01000007.1"/>
</dbReference>
<evidence type="ECO:0000313" key="7">
    <source>
        <dbReference type="Proteomes" id="UP000309561"/>
    </source>
</evidence>
<comment type="caution">
    <text evidence="6">The sequence shown here is derived from an EMBL/GenBank/DDBJ whole genome shotgun (WGS) entry which is preliminary data.</text>
</comment>
<dbReference type="PANTHER" id="PTHR32089:SF112">
    <property type="entry name" value="LYSOZYME-LIKE PROTEIN-RELATED"/>
    <property type="match status" value="1"/>
</dbReference>
<dbReference type="PANTHER" id="PTHR32089">
    <property type="entry name" value="METHYL-ACCEPTING CHEMOTAXIS PROTEIN MCPB"/>
    <property type="match status" value="1"/>
</dbReference>
<dbReference type="OrthoDB" id="9765597at2"/>
<dbReference type="PRINTS" id="PR00260">
    <property type="entry name" value="CHEMTRNSDUCR"/>
</dbReference>
<dbReference type="SMART" id="SM00283">
    <property type="entry name" value="MA"/>
    <property type="match status" value="1"/>
</dbReference>
<feature type="domain" description="Methyl-accepting transducer" evidence="5">
    <location>
        <begin position="70"/>
        <end position="203"/>
    </location>
</feature>
<comment type="similarity">
    <text evidence="2">Belongs to the methyl-accepting chemotaxis (MCP) protein family.</text>
</comment>
<proteinExistence type="inferred from homology"/>
<evidence type="ECO:0000256" key="4">
    <source>
        <dbReference type="SAM" id="Coils"/>
    </source>
</evidence>